<reference evidence="3 4" key="1">
    <citation type="submission" date="2019-11" db="EMBL/GenBank/DDBJ databases">
        <authorList>
            <person name="Criscuolo A."/>
        </authorList>
    </citation>
    <scope>NUCLEOTIDE SEQUENCE [LARGE SCALE GENOMIC DNA]</scope>
    <source>
        <strain evidence="3">CIP111667</strain>
    </source>
</reference>
<dbReference type="GO" id="GO:0003700">
    <property type="term" value="F:DNA-binding transcription factor activity"/>
    <property type="evidence" value="ECO:0007669"/>
    <property type="project" value="TreeGrafter"/>
</dbReference>
<dbReference type="InterPro" id="IPR010982">
    <property type="entry name" value="Lambda_DNA-bd_dom_sf"/>
</dbReference>
<dbReference type="PROSITE" id="PS50943">
    <property type="entry name" value="HTH_CROC1"/>
    <property type="match status" value="1"/>
</dbReference>
<feature type="domain" description="HTH cro/C1-type" evidence="2">
    <location>
        <begin position="19"/>
        <end position="73"/>
    </location>
</feature>
<dbReference type="PANTHER" id="PTHR46797">
    <property type="entry name" value="HTH-TYPE TRANSCRIPTIONAL REGULATOR"/>
    <property type="match status" value="1"/>
</dbReference>
<evidence type="ECO:0000313" key="3">
    <source>
        <dbReference type="EMBL" id="VZO39387.1"/>
    </source>
</evidence>
<keyword evidence="1" id="KW-0238">DNA-binding</keyword>
<accession>A0A7M4DPJ3</accession>
<proteinExistence type="predicted"/>
<evidence type="ECO:0000259" key="2">
    <source>
        <dbReference type="PROSITE" id="PS50943"/>
    </source>
</evidence>
<dbReference type="InterPro" id="IPR001387">
    <property type="entry name" value="Cro/C1-type_HTH"/>
</dbReference>
<dbReference type="GO" id="GO:0005829">
    <property type="term" value="C:cytosol"/>
    <property type="evidence" value="ECO:0007669"/>
    <property type="project" value="TreeGrafter"/>
</dbReference>
<protein>
    <submittedName>
        <fullName evidence="3">HTH-type transcriptional regulator PuuR</fullName>
    </submittedName>
</protein>
<dbReference type="SMART" id="SM00530">
    <property type="entry name" value="HTH_XRE"/>
    <property type="match status" value="1"/>
</dbReference>
<organism evidence="3 4">
    <name type="scientific">Occultella aeris</name>
    <dbReference type="NCBI Taxonomy" id="2761496"/>
    <lineage>
        <taxon>Bacteria</taxon>
        <taxon>Bacillati</taxon>
        <taxon>Actinomycetota</taxon>
        <taxon>Actinomycetes</taxon>
        <taxon>Micrococcales</taxon>
        <taxon>Ruaniaceae</taxon>
        <taxon>Occultella</taxon>
    </lineage>
</organism>
<dbReference type="Pfam" id="PF13560">
    <property type="entry name" value="HTH_31"/>
    <property type="match status" value="1"/>
</dbReference>
<evidence type="ECO:0000256" key="1">
    <source>
        <dbReference type="ARBA" id="ARBA00023125"/>
    </source>
</evidence>
<evidence type="ECO:0000313" key="4">
    <source>
        <dbReference type="Proteomes" id="UP000419743"/>
    </source>
</evidence>
<dbReference type="GO" id="GO:0003677">
    <property type="term" value="F:DNA binding"/>
    <property type="evidence" value="ECO:0007669"/>
    <property type="project" value="UniProtKB-KW"/>
</dbReference>
<dbReference type="EMBL" id="CACRYJ010000059">
    <property type="protein sequence ID" value="VZO39387.1"/>
    <property type="molecule type" value="Genomic_DNA"/>
</dbReference>
<dbReference type="InterPro" id="IPR050807">
    <property type="entry name" value="TransReg_Diox_bact_type"/>
</dbReference>
<dbReference type="SUPFAM" id="SSF51182">
    <property type="entry name" value="RmlC-like cupins"/>
    <property type="match status" value="1"/>
</dbReference>
<dbReference type="CDD" id="cd02209">
    <property type="entry name" value="cupin_XRE_C"/>
    <property type="match status" value="1"/>
</dbReference>
<dbReference type="InterPro" id="IPR013096">
    <property type="entry name" value="Cupin_2"/>
</dbReference>
<dbReference type="InterPro" id="IPR011051">
    <property type="entry name" value="RmlC_Cupin_sf"/>
</dbReference>
<name>A0A7M4DPJ3_9MICO</name>
<comment type="caution">
    <text evidence="3">The sequence shown here is derived from an EMBL/GenBank/DDBJ whole genome shotgun (WGS) entry which is preliminary data.</text>
</comment>
<dbReference type="CDD" id="cd00093">
    <property type="entry name" value="HTH_XRE"/>
    <property type="match status" value="1"/>
</dbReference>
<dbReference type="Gene3D" id="1.10.260.40">
    <property type="entry name" value="lambda repressor-like DNA-binding domains"/>
    <property type="match status" value="1"/>
</dbReference>
<dbReference type="InterPro" id="IPR014710">
    <property type="entry name" value="RmlC-like_jellyroll"/>
</dbReference>
<dbReference type="Gene3D" id="2.60.120.10">
    <property type="entry name" value="Jelly Rolls"/>
    <property type="match status" value="1"/>
</dbReference>
<dbReference type="AlphaFoldDB" id="A0A7M4DPJ3"/>
<gene>
    <name evidence="3" type="primary">puuR_2</name>
    <name evidence="3" type="ORF">HALOF300_04075</name>
</gene>
<dbReference type="PANTHER" id="PTHR46797:SF1">
    <property type="entry name" value="METHYLPHOSPHONATE SYNTHASE"/>
    <property type="match status" value="1"/>
</dbReference>
<dbReference type="Proteomes" id="UP000419743">
    <property type="component" value="Unassembled WGS sequence"/>
</dbReference>
<dbReference type="RefSeq" id="WP_156742711.1">
    <property type="nucleotide sequence ID" value="NZ_CACRYJ010000059.1"/>
</dbReference>
<dbReference type="Pfam" id="PF07883">
    <property type="entry name" value="Cupin_2"/>
    <property type="match status" value="1"/>
</dbReference>
<keyword evidence="4" id="KW-1185">Reference proteome</keyword>
<sequence>MSKGEQRTVTERENLGRRVRTFRKSRGMSIRDLAAATGRSPSYIHQIESGSANAAFAVLRSLADALSIKLIDLFEEPGASGKVLRRRERPSILHGDGVRTFAITPPPLLDVEVTSTEYPPGGIVGGPDYTHGDVREIFIVVRGTFLFTLGESSFELAVGDSLDFRSSVPHQITNVGSEVAEAIWVSSPPASLPAAPNAAEHP</sequence>